<feature type="region of interest" description="Disordered" evidence="1">
    <location>
        <begin position="66"/>
        <end position="97"/>
    </location>
</feature>
<evidence type="ECO:0000259" key="2">
    <source>
        <dbReference type="SMART" id="SM00834"/>
    </source>
</evidence>
<dbReference type="Proteomes" id="UP001501461">
    <property type="component" value="Unassembled WGS sequence"/>
</dbReference>
<keyword evidence="4" id="KW-1185">Reference proteome</keyword>
<accession>A0ABP5G213</accession>
<evidence type="ECO:0000313" key="3">
    <source>
        <dbReference type="EMBL" id="GAA2038887.1"/>
    </source>
</evidence>
<dbReference type="RefSeq" id="WP_343958017.1">
    <property type="nucleotide sequence ID" value="NZ_BAAAMN010000041.1"/>
</dbReference>
<dbReference type="Pfam" id="PF09723">
    <property type="entry name" value="Zn_ribbon_8"/>
    <property type="match status" value="1"/>
</dbReference>
<dbReference type="NCBIfam" id="TIGR02605">
    <property type="entry name" value="CxxC_CxxC_SSSS"/>
    <property type="match status" value="1"/>
</dbReference>
<sequence length="97" mass="10620">MPLYDFRCPDGEVVEAFFAMQQKPDTVTCPHCGRDAVNLIPAIGPSQRNSSNMRIVDAAKATADQPGVVNSIAGRHTTKRQPTAITRNPLHQKLPRP</sequence>
<proteinExistence type="predicted"/>
<organism evidence="3 4">
    <name type="scientific">Yaniella flava</name>
    <dbReference type="NCBI Taxonomy" id="287930"/>
    <lineage>
        <taxon>Bacteria</taxon>
        <taxon>Bacillati</taxon>
        <taxon>Actinomycetota</taxon>
        <taxon>Actinomycetes</taxon>
        <taxon>Micrococcales</taxon>
        <taxon>Micrococcaceae</taxon>
        <taxon>Yaniella</taxon>
    </lineage>
</organism>
<comment type="caution">
    <text evidence="3">The sequence shown here is derived from an EMBL/GenBank/DDBJ whole genome shotgun (WGS) entry which is preliminary data.</text>
</comment>
<name>A0ABP5G213_9MICC</name>
<protein>
    <submittedName>
        <fullName evidence="3">Zinc ribbon domain-containing protein</fullName>
    </submittedName>
</protein>
<dbReference type="SMART" id="SM00834">
    <property type="entry name" value="CxxC_CXXC_SSSS"/>
    <property type="match status" value="1"/>
</dbReference>
<reference evidence="4" key="1">
    <citation type="journal article" date="2019" name="Int. J. Syst. Evol. Microbiol.">
        <title>The Global Catalogue of Microorganisms (GCM) 10K type strain sequencing project: providing services to taxonomists for standard genome sequencing and annotation.</title>
        <authorList>
            <consortium name="The Broad Institute Genomics Platform"/>
            <consortium name="The Broad Institute Genome Sequencing Center for Infectious Disease"/>
            <person name="Wu L."/>
            <person name="Ma J."/>
        </authorList>
    </citation>
    <scope>NUCLEOTIDE SEQUENCE [LARGE SCALE GENOMIC DNA]</scope>
    <source>
        <strain evidence="4">JCM 13595</strain>
    </source>
</reference>
<evidence type="ECO:0000313" key="4">
    <source>
        <dbReference type="Proteomes" id="UP001501461"/>
    </source>
</evidence>
<feature type="domain" description="Putative regulatory protein FmdB zinc ribbon" evidence="2">
    <location>
        <begin position="1"/>
        <end position="41"/>
    </location>
</feature>
<evidence type="ECO:0000256" key="1">
    <source>
        <dbReference type="SAM" id="MobiDB-lite"/>
    </source>
</evidence>
<dbReference type="InterPro" id="IPR013429">
    <property type="entry name" value="Regulatory_FmdB_Zinc_ribbon"/>
</dbReference>
<dbReference type="EMBL" id="BAAAMN010000041">
    <property type="protein sequence ID" value="GAA2038887.1"/>
    <property type="molecule type" value="Genomic_DNA"/>
</dbReference>
<gene>
    <name evidence="3" type="ORF">GCM10009720_19200</name>
</gene>